<feature type="region of interest" description="Disordered" evidence="1">
    <location>
        <begin position="1"/>
        <end position="29"/>
    </location>
</feature>
<feature type="compositionally biased region" description="Polar residues" evidence="1">
    <location>
        <begin position="1"/>
        <end position="10"/>
    </location>
</feature>
<evidence type="ECO:0000313" key="3">
    <source>
        <dbReference type="Proteomes" id="UP001220010"/>
    </source>
</evidence>
<sequence>MSASAASRVSNLPDFPAREARDASPTRTDACRHISARHCRTARRAVRSTRRAIYA</sequence>
<accession>A0ABT5X7I7</accession>
<organism evidence="2 3">
    <name type="scientific">Candidatus Methanocrinis natronophilus</name>
    <dbReference type="NCBI Taxonomy" id="3033396"/>
    <lineage>
        <taxon>Archaea</taxon>
        <taxon>Methanobacteriati</taxon>
        <taxon>Methanobacteriota</taxon>
        <taxon>Stenosarchaea group</taxon>
        <taxon>Methanomicrobia</taxon>
        <taxon>Methanotrichales</taxon>
        <taxon>Methanotrichaceae</taxon>
        <taxon>Methanocrinis</taxon>
    </lineage>
</organism>
<comment type="caution">
    <text evidence="2">The sequence shown here is derived from an EMBL/GenBank/DDBJ whole genome shotgun (WGS) entry which is preliminary data.</text>
</comment>
<feature type="compositionally biased region" description="Basic and acidic residues" evidence="1">
    <location>
        <begin position="16"/>
        <end position="29"/>
    </location>
</feature>
<name>A0ABT5X7I7_9EURY</name>
<gene>
    <name evidence="2" type="ORF">P0O15_05540</name>
</gene>
<dbReference type="EMBL" id="JARFPK010000016">
    <property type="protein sequence ID" value="MDF0590636.1"/>
    <property type="molecule type" value="Genomic_DNA"/>
</dbReference>
<proteinExistence type="predicted"/>
<dbReference type="Proteomes" id="UP001220010">
    <property type="component" value="Unassembled WGS sequence"/>
</dbReference>
<protein>
    <submittedName>
        <fullName evidence="2">Uncharacterized protein</fullName>
    </submittedName>
</protein>
<reference evidence="2 3" key="1">
    <citation type="submission" date="2023-03" db="EMBL/GenBank/DDBJ databases">
        <title>WGS of Methanotrichaceae archaeon Mx.</title>
        <authorList>
            <person name="Sorokin D.Y."/>
            <person name="Merkel A.Y."/>
        </authorList>
    </citation>
    <scope>NUCLEOTIDE SEQUENCE [LARGE SCALE GENOMIC DNA]</scope>
    <source>
        <strain evidence="2 3">Mx</strain>
    </source>
</reference>
<keyword evidence="3" id="KW-1185">Reference proteome</keyword>
<evidence type="ECO:0000313" key="2">
    <source>
        <dbReference type="EMBL" id="MDF0590636.1"/>
    </source>
</evidence>
<evidence type="ECO:0000256" key="1">
    <source>
        <dbReference type="SAM" id="MobiDB-lite"/>
    </source>
</evidence>
<dbReference type="RefSeq" id="WP_316966385.1">
    <property type="nucleotide sequence ID" value="NZ_JARFPK010000016.1"/>
</dbReference>